<dbReference type="SMART" id="SM01375">
    <property type="entry name" value="Dynein_light"/>
    <property type="match status" value="1"/>
</dbReference>
<dbReference type="Gene3D" id="3.30.740.10">
    <property type="entry name" value="Protein Inhibitor Of Neuronal Nitric Oxide Synthase"/>
    <property type="match status" value="1"/>
</dbReference>
<feature type="non-terminal residue" evidence="2">
    <location>
        <position position="1"/>
    </location>
</feature>
<evidence type="ECO:0000313" key="3">
    <source>
        <dbReference type="Proteomes" id="UP000815325"/>
    </source>
</evidence>
<dbReference type="Proteomes" id="UP000815325">
    <property type="component" value="Unassembled WGS sequence"/>
</dbReference>
<dbReference type="InterPro" id="IPR001372">
    <property type="entry name" value="Dynein_light_chain_typ-1/2"/>
</dbReference>
<keyword evidence="1" id="KW-0505">Motor protein</keyword>
<accession>A0ABQ7FUL4</accession>
<keyword evidence="1" id="KW-0963">Cytoplasm</keyword>
<comment type="caution">
    <text evidence="2">The sequence shown here is derived from an EMBL/GenBank/DDBJ whole genome shotgun (WGS) entry which is preliminary data.</text>
</comment>
<dbReference type="Pfam" id="PF01221">
    <property type="entry name" value="Dynein_light"/>
    <property type="match status" value="1"/>
</dbReference>
<comment type="similarity">
    <text evidence="1">Belongs to the dynein light chain family.</text>
</comment>
<protein>
    <recommendedName>
        <fullName evidence="1">Dynein light chain</fullName>
    </recommendedName>
</protein>
<comment type="subcellular location">
    <subcellularLocation>
        <location evidence="1">Cytoplasm</location>
        <location evidence="1">Cytoskeleton</location>
    </subcellularLocation>
</comment>
<name>A0ABQ7FUL4_DUNSA</name>
<keyword evidence="1" id="KW-0243">Dynein</keyword>
<sequence length="108" mass="12408">EYQLKNPHSFKIISSYMPESFEVDAINTALIAVDKYTQLKDVALYIKQEYDRKYPGSGKATEGVYHCIVGKSFASAISHETRQFIQLKVDTYNILLWKSKDTPFHVAE</sequence>
<dbReference type="EMBL" id="MU071405">
    <property type="protein sequence ID" value="KAF5826075.1"/>
    <property type="molecule type" value="Genomic_DNA"/>
</dbReference>
<keyword evidence="2" id="KW-0282">Flagellum</keyword>
<dbReference type="PANTHER" id="PTHR11886">
    <property type="entry name" value="DYNEIN LIGHT CHAIN"/>
    <property type="match status" value="1"/>
</dbReference>
<keyword evidence="2" id="KW-0969">Cilium</keyword>
<organism evidence="2 3">
    <name type="scientific">Dunaliella salina</name>
    <name type="common">Green alga</name>
    <name type="synonym">Protococcus salinus</name>
    <dbReference type="NCBI Taxonomy" id="3046"/>
    <lineage>
        <taxon>Eukaryota</taxon>
        <taxon>Viridiplantae</taxon>
        <taxon>Chlorophyta</taxon>
        <taxon>core chlorophytes</taxon>
        <taxon>Chlorophyceae</taxon>
        <taxon>CS clade</taxon>
        <taxon>Chlamydomonadales</taxon>
        <taxon>Dunaliellaceae</taxon>
        <taxon>Dunaliella</taxon>
    </lineage>
</organism>
<proteinExistence type="inferred from homology"/>
<keyword evidence="1" id="KW-0493">Microtubule</keyword>
<dbReference type="SUPFAM" id="SSF54648">
    <property type="entry name" value="DLC"/>
    <property type="match status" value="1"/>
</dbReference>
<keyword evidence="1" id="KW-0206">Cytoskeleton</keyword>
<keyword evidence="3" id="KW-1185">Reference proteome</keyword>
<reference evidence="2" key="1">
    <citation type="submission" date="2017-08" db="EMBL/GenBank/DDBJ databases">
        <authorList>
            <person name="Polle J.E."/>
            <person name="Barry K."/>
            <person name="Cushman J."/>
            <person name="Schmutz J."/>
            <person name="Tran D."/>
            <person name="Hathwaick L.T."/>
            <person name="Yim W.C."/>
            <person name="Jenkins J."/>
            <person name="Mckie-Krisberg Z.M."/>
            <person name="Prochnik S."/>
            <person name="Lindquist E."/>
            <person name="Dockter R.B."/>
            <person name="Adam C."/>
            <person name="Molina H."/>
            <person name="Bunkerborg J."/>
            <person name="Jin E."/>
            <person name="Buchheim M."/>
            <person name="Magnuson J."/>
        </authorList>
    </citation>
    <scope>NUCLEOTIDE SEQUENCE</scope>
    <source>
        <strain evidence="2">CCAP 19/18</strain>
    </source>
</reference>
<evidence type="ECO:0000256" key="1">
    <source>
        <dbReference type="RuleBase" id="RU365010"/>
    </source>
</evidence>
<evidence type="ECO:0000313" key="2">
    <source>
        <dbReference type="EMBL" id="KAF5826075.1"/>
    </source>
</evidence>
<gene>
    <name evidence="2" type="ORF">DUNSADRAFT_4958</name>
</gene>
<keyword evidence="2" id="KW-0966">Cell projection</keyword>
<dbReference type="InterPro" id="IPR037177">
    <property type="entry name" value="DLC_sf"/>
</dbReference>
<dbReference type="PANTHER" id="PTHR11886:SF35">
    <property type="entry name" value="DYNEIN LIGHT CHAIN"/>
    <property type="match status" value="1"/>
</dbReference>